<dbReference type="PANTHER" id="PTHR35789">
    <property type="entry name" value="SPORE GERMINATION PROTEIN B3"/>
    <property type="match status" value="1"/>
</dbReference>
<feature type="domain" description="Spore germination GerAC-like C-terminal" evidence="8">
    <location>
        <begin position="224"/>
        <end position="370"/>
    </location>
</feature>
<evidence type="ECO:0000256" key="7">
    <source>
        <dbReference type="ARBA" id="ARBA00023288"/>
    </source>
</evidence>
<evidence type="ECO:0000256" key="3">
    <source>
        <dbReference type="ARBA" id="ARBA00022544"/>
    </source>
</evidence>
<proteinExistence type="inferred from homology"/>
<dbReference type="Pfam" id="PF05504">
    <property type="entry name" value="Spore_GerAC"/>
    <property type="match status" value="1"/>
</dbReference>
<sequence>MSTLSKRKRIFLVIIVCITGIFQTGCAFKDINKRAFVAGIGIDPGEDDDEKYKVTLKIAIPIGSLKQAKGPTYSYLSYEGETIGESIRMLETHIDKTLEFGHAKILVINEKLLSDDLGQFMDYFTRRGDLQLIAWVAAGRPSAEQVLKTEPETESPASVALFNFFDDSGTESPYITTTFLFQFRRDFFAIGLDSVLPLVEASENGKELIINNSLVVKDKQDPLELTPVETKDYNSLASGMVGFSYKVKHGDLTLLLNIDTVKMNYKIITEQGSPPRVDMNVKMIGIIGESSTDLAFKNLKKYNEYASKAMEKKVVKLLTILQENELDPFGFGLRYRATRLSNKNTISKWNSMYPNLEFDVTVDVELKSTGAIE</sequence>
<name>A0A3P5X5N2_9BACL</name>
<dbReference type="InterPro" id="IPR046953">
    <property type="entry name" value="Spore_GerAC-like_C"/>
</dbReference>
<protein>
    <submittedName>
        <fullName evidence="10">Spore germination protein A3</fullName>
    </submittedName>
</protein>
<dbReference type="EMBL" id="UXAV01000023">
    <property type="protein sequence ID" value="VDC22574.1"/>
    <property type="molecule type" value="Genomic_DNA"/>
</dbReference>
<dbReference type="Proteomes" id="UP000270468">
    <property type="component" value="Unassembled WGS sequence"/>
</dbReference>
<evidence type="ECO:0000256" key="2">
    <source>
        <dbReference type="ARBA" id="ARBA00007886"/>
    </source>
</evidence>
<organism evidence="10 11">
    <name type="scientific">Filibacter tadaridae</name>
    <dbReference type="NCBI Taxonomy" id="2483811"/>
    <lineage>
        <taxon>Bacteria</taxon>
        <taxon>Bacillati</taxon>
        <taxon>Bacillota</taxon>
        <taxon>Bacilli</taxon>
        <taxon>Bacillales</taxon>
        <taxon>Caryophanaceae</taxon>
        <taxon>Filibacter</taxon>
    </lineage>
</organism>
<keyword evidence="6" id="KW-0564">Palmitate</keyword>
<keyword evidence="7" id="KW-0449">Lipoprotein</keyword>
<gene>
    <name evidence="10" type="primary">gerAC</name>
    <name evidence="10" type="ORF">FILTAD_00783</name>
</gene>
<keyword evidence="5" id="KW-0472">Membrane</keyword>
<comment type="similarity">
    <text evidence="2">Belongs to the GerABKC lipoprotein family.</text>
</comment>
<evidence type="ECO:0000313" key="11">
    <source>
        <dbReference type="Proteomes" id="UP000270468"/>
    </source>
</evidence>
<dbReference type="InterPro" id="IPR057336">
    <property type="entry name" value="GerAC_N"/>
</dbReference>
<dbReference type="RefSeq" id="WP_124069222.1">
    <property type="nucleotide sequence ID" value="NZ_CBCRXF010000009.1"/>
</dbReference>
<comment type="subcellular location">
    <subcellularLocation>
        <location evidence="1">Membrane</location>
        <topology evidence="1">Lipid-anchor</topology>
    </subcellularLocation>
</comment>
<accession>A0A3P5X5N2</accession>
<evidence type="ECO:0000256" key="4">
    <source>
        <dbReference type="ARBA" id="ARBA00022729"/>
    </source>
</evidence>
<dbReference type="PANTHER" id="PTHR35789:SF1">
    <property type="entry name" value="SPORE GERMINATION PROTEIN B3"/>
    <property type="match status" value="1"/>
</dbReference>
<dbReference type="GO" id="GO:0009847">
    <property type="term" value="P:spore germination"/>
    <property type="evidence" value="ECO:0007669"/>
    <property type="project" value="InterPro"/>
</dbReference>
<feature type="domain" description="Spore germination protein N-terminal" evidence="9">
    <location>
        <begin position="29"/>
        <end position="200"/>
    </location>
</feature>
<keyword evidence="11" id="KW-1185">Reference proteome</keyword>
<dbReference type="GO" id="GO:0016020">
    <property type="term" value="C:membrane"/>
    <property type="evidence" value="ECO:0007669"/>
    <property type="project" value="UniProtKB-SubCell"/>
</dbReference>
<reference evidence="10 11" key="1">
    <citation type="submission" date="2018-11" db="EMBL/GenBank/DDBJ databases">
        <authorList>
            <person name="Criscuolo A."/>
        </authorList>
    </citation>
    <scope>NUCLEOTIDE SEQUENCE [LARGE SCALE GENOMIC DNA]</scope>
    <source>
        <strain evidence="10">ATB-66</strain>
    </source>
</reference>
<dbReference type="AlphaFoldDB" id="A0A3P5X5N2"/>
<keyword evidence="3" id="KW-0309">Germination</keyword>
<evidence type="ECO:0000256" key="5">
    <source>
        <dbReference type="ARBA" id="ARBA00023136"/>
    </source>
</evidence>
<dbReference type="Gene3D" id="3.30.300.210">
    <property type="entry name" value="Nutrient germinant receptor protein C, domain 3"/>
    <property type="match status" value="1"/>
</dbReference>
<evidence type="ECO:0000313" key="10">
    <source>
        <dbReference type="EMBL" id="VDC22574.1"/>
    </source>
</evidence>
<evidence type="ECO:0000259" key="9">
    <source>
        <dbReference type="Pfam" id="PF25198"/>
    </source>
</evidence>
<dbReference type="OrthoDB" id="2433998at2"/>
<evidence type="ECO:0000256" key="1">
    <source>
        <dbReference type="ARBA" id="ARBA00004635"/>
    </source>
</evidence>
<keyword evidence="4" id="KW-0732">Signal</keyword>
<dbReference type="InterPro" id="IPR038501">
    <property type="entry name" value="Spore_GerAC_C_sf"/>
</dbReference>
<dbReference type="InterPro" id="IPR008844">
    <property type="entry name" value="Spore_GerAC-like"/>
</dbReference>
<dbReference type="NCBIfam" id="TIGR02887">
    <property type="entry name" value="spore_ger_x_C"/>
    <property type="match status" value="1"/>
</dbReference>
<dbReference type="Pfam" id="PF25198">
    <property type="entry name" value="Spore_GerAC_N"/>
    <property type="match status" value="1"/>
</dbReference>
<evidence type="ECO:0000259" key="8">
    <source>
        <dbReference type="Pfam" id="PF05504"/>
    </source>
</evidence>
<evidence type="ECO:0000256" key="6">
    <source>
        <dbReference type="ARBA" id="ARBA00023139"/>
    </source>
</evidence>